<dbReference type="OrthoDB" id="9757642at2"/>
<dbReference type="EMBL" id="SSMQ01000007">
    <property type="protein sequence ID" value="TKD10138.1"/>
    <property type="molecule type" value="Genomic_DNA"/>
</dbReference>
<name>A0A4U1JG85_9BACT</name>
<comment type="similarity">
    <text evidence="1">Belongs to the prespore-cell-inducing factor family.</text>
</comment>
<dbReference type="AlphaFoldDB" id="A0A4U1JG85"/>
<proteinExistence type="inferred from homology"/>
<dbReference type="InterPro" id="IPR011658">
    <property type="entry name" value="PA14_dom"/>
</dbReference>
<dbReference type="PROSITE" id="PS51820">
    <property type="entry name" value="PA14"/>
    <property type="match status" value="1"/>
</dbReference>
<evidence type="ECO:0000256" key="1">
    <source>
        <dbReference type="ARBA" id="ARBA00008709"/>
    </source>
</evidence>
<feature type="domain" description="PA14" evidence="5">
    <location>
        <begin position="126"/>
        <end position="271"/>
    </location>
</feature>
<dbReference type="PANTHER" id="PTHR31137">
    <property type="entry name" value="PROTEIN PSIB-RELATED-RELATED"/>
    <property type="match status" value="1"/>
</dbReference>
<evidence type="ECO:0000256" key="3">
    <source>
        <dbReference type="ARBA" id="ARBA00023180"/>
    </source>
</evidence>
<evidence type="ECO:0000256" key="4">
    <source>
        <dbReference type="SAM" id="SignalP"/>
    </source>
</evidence>
<sequence length="271" mass="29381">MIVMATIVRGLLLLGLVSGCGARTELPVCQVEGQTRECETICGKGVETCVFGRWEGCTAPQPSSTLPLGVTIRDFSAAHPDFEEASIGLDLGIVQTNLGSDGKPVYAGSPTTPTTSGKASFDEWYRDVPGVNASTSFILDLASSPDTPDVYRFHAPDFFPIDGQLLGNEGNPHNFHFTLEMQIPFRYVGGESLTFRGDDDLWVFINDRLAIDLGGVHATESRTILLDEAAETLGITKGEVFPFALFFAERHTSGSNFYLETTIAEFDICPK</sequence>
<comment type="caution">
    <text evidence="6">The sequence shown here is derived from an EMBL/GenBank/DDBJ whole genome shotgun (WGS) entry which is preliminary data.</text>
</comment>
<keyword evidence="2 4" id="KW-0732">Signal</keyword>
<feature type="signal peptide" evidence="4">
    <location>
        <begin position="1"/>
        <end position="22"/>
    </location>
</feature>
<dbReference type="InterPro" id="IPR011874">
    <property type="entry name" value="Fibro_Slime"/>
</dbReference>
<dbReference type="GO" id="GO:0005576">
    <property type="term" value="C:extracellular region"/>
    <property type="evidence" value="ECO:0007669"/>
    <property type="project" value="TreeGrafter"/>
</dbReference>
<evidence type="ECO:0000313" key="6">
    <source>
        <dbReference type="EMBL" id="TKD10138.1"/>
    </source>
</evidence>
<reference evidence="6 7" key="1">
    <citation type="submission" date="2019-04" db="EMBL/GenBank/DDBJ databases">
        <authorList>
            <person name="Li Y."/>
            <person name="Wang J."/>
        </authorList>
    </citation>
    <scope>NUCLEOTIDE SEQUENCE [LARGE SCALE GENOMIC DNA]</scope>
    <source>
        <strain evidence="6 7">DSM 14668</strain>
    </source>
</reference>
<accession>A0A4U1JG85</accession>
<evidence type="ECO:0000256" key="2">
    <source>
        <dbReference type="ARBA" id="ARBA00022729"/>
    </source>
</evidence>
<dbReference type="InterPro" id="IPR051154">
    <property type="entry name" value="Prespore-cell_inducing_factor"/>
</dbReference>
<organism evidence="6 7">
    <name type="scientific">Polyangium fumosum</name>
    <dbReference type="NCBI Taxonomy" id="889272"/>
    <lineage>
        <taxon>Bacteria</taxon>
        <taxon>Pseudomonadati</taxon>
        <taxon>Myxococcota</taxon>
        <taxon>Polyangia</taxon>
        <taxon>Polyangiales</taxon>
        <taxon>Polyangiaceae</taxon>
        <taxon>Polyangium</taxon>
    </lineage>
</organism>
<dbReference type="Pfam" id="PF07691">
    <property type="entry name" value="PA14"/>
    <property type="match status" value="1"/>
</dbReference>
<evidence type="ECO:0000313" key="7">
    <source>
        <dbReference type="Proteomes" id="UP000309215"/>
    </source>
</evidence>
<keyword evidence="7" id="KW-1185">Reference proteome</keyword>
<evidence type="ECO:0000259" key="5">
    <source>
        <dbReference type="PROSITE" id="PS51820"/>
    </source>
</evidence>
<keyword evidence="3" id="KW-0325">Glycoprotein</keyword>
<protein>
    <submittedName>
        <fullName evidence="6">Fibro-slime domain-containing protein</fullName>
    </submittedName>
</protein>
<feature type="chain" id="PRO_5020521540" evidence="4">
    <location>
        <begin position="23"/>
        <end position="271"/>
    </location>
</feature>
<dbReference type="Proteomes" id="UP000309215">
    <property type="component" value="Unassembled WGS sequence"/>
</dbReference>
<dbReference type="InterPro" id="IPR037524">
    <property type="entry name" value="PA14/GLEYA"/>
</dbReference>
<gene>
    <name evidence="6" type="ORF">E8A74_08960</name>
</gene>
<dbReference type="NCBIfam" id="TIGR02148">
    <property type="entry name" value="Fibro_Slime"/>
    <property type="match status" value="1"/>
</dbReference>